<dbReference type="SUPFAM" id="SSF53335">
    <property type="entry name" value="S-adenosyl-L-methionine-dependent methyltransferases"/>
    <property type="match status" value="1"/>
</dbReference>
<dbReference type="GO" id="GO:0008168">
    <property type="term" value="F:methyltransferase activity"/>
    <property type="evidence" value="ECO:0007669"/>
    <property type="project" value="UniProtKB-KW"/>
</dbReference>
<accession>A0ABW2EQG6</accession>
<dbReference type="PANTHER" id="PTHR43861">
    <property type="entry name" value="TRANS-ACONITATE 2-METHYLTRANSFERASE-RELATED"/>
    <property type="match status" value="1"/>
</dbReference>
<proteinExistence type="predicted"/>
<dbReference type="Proteomes" id="UP001596410">
    <property type="component" value="Unassembled WGS sequence"/>
</dbReference>
<comment type="caution">
    <text evidence="1">The sequence shown here is derived from an EMBL/GenBank/DDBJ whole genome shotgun (WGS) entry which is preliminary data.</text>
</comment>
<dbReference type="CDD" id="cd02440">
    <property type="entry name" value="AdoMet_MTases"/>
    <property type="match status" value="1"/>
</dbReference>
<dbReference type="RefSeq" id="WP_204710444.1">
    <property type="nucleotide sequence ID" value="NZ_JBHSZV010000038.1"/>
</dbReference>
<organism evidence="1 2">
    <name type="scientific">Halobacillus seohaensis</name>
    <dbReference type="NCBI Taxonomy" id="447421"/>
    <lineage>
        <taxon>Bacteria</taxon>
        <taxon>Bacillati</taxon>
        <taxon>Bacillota</taxon>
        <taxon>Bacilli</taxon>
        <taxon>Bacillales</taxon>
        <taxon>Bacillaceae</taxon>
        <taxon>Halobacillus</taxon>
    </lineage>
</organism>
<dbReference type="Pfam" id="PF13489">
    <property type="entry name" value="Methyltransf_23"/>
    <property type="match status" value="1"/>
</dbReference>
<gene>
    <name evidence="1" type="ORF">ACFQIC_14795</name>
</gene>
<keyword evidence="1" id="KW-0808">Transferase</keyword>
<dbReference type="EMBL" id="JBHSZV010000038">
    <property type="protein sequence ID" value="MFC7063095.1"/>
    <property type="molecule type" value="Genomic_DNA"/>
</dbReference>
<sequence>MKYEGSEAYEQDDFFEKYMARRNREESPNNIIEKPIFFELMKDVRNKSVLDLGCGDGKFGRELLESGCKYYIGVDGSSNMIKESSKNLQGTAGQTEYAKLENWTFPKASYDLVTSRLVFHYIKEIAPIFEKVHDTLKDKGEFTFSVQHPILTSSLKSGAKQGVHMDWIVDNYFERGEREESWIDEKVVKYHRTLEDYFSLLIQTGFKVEELREGMPQRVYFENEEDFLRRSRIPLFLIFSCSK</sequence>
<keyword evidence="1" id="KW-0489">Methyltransferase</keyword>
<reference evidence="2" key="1">
    <citation type="journal article" date="2019" name="Int. J. Syst. Evol. Microbiol.">
        <title>The Global Catalogue of Microorganisms (GCM) 10K type strain sequencing project: providing services to taxonomists for standard genome sequencing and annotation.</title>
        <authorList>
            <consortium name="The Broad Institute Genomics Platform"/>
            <consortium name="The Broad Institute Genome Sequencing Center for Infectious Disease"/>
            <person name="Wu L."/>
            <person name="Ma J."/>
        </authorList>
    </citation>
    <scope>NUCLEOTIDE SEQUENCE [LARGE SCALE GENOMIC DNA]</scope>
    <source>
        <strain evidence="2">CGMCC 4.1621</strain>
    </source>
</reference>
<dbReference type="GO" id="GO:0032259">
    <property type="term" value="P:methylation"/>
    <property type="evidence" value="ECO:0007669"/>
    <property type="project" value="UniProtKB-KW"/>
</dbReference>
<keyword evidence="2" id="KW-1185">Reference proteome</keyword>
<dbReference type="Gene3D" id="3.40.50.150">
    <property type="entry name" value="Vaccinia Virus protein VP39"/>
    <property type="match status" value="1"/>
</dbReference>
<name>A0ABW2EQG6_9BACI</name>
<evidence type="ECO:0000313" key="1">
    <source>
        <dbReference type="EMBL" id="MFC7063095.1"/>
    </source>
</evidence>
<protein>
    <submittedName>
        <fullName evidence="1">Class I SAM-dependent DNA methyltransferase</fullName>
    </submittedName>
</protein>
<dbReference type="InterPro" id="IPR029063">
    <property type="entry name" value="SAM-dependent_MTases_sf"/>
</dbReference>
<evidence type="ECO:0000313" key="2">
    <source>
        <dbReference type="Proteomes" id="UP001596410"/>
    </source>
</evidence>